<name>A0ABU4PJR0_9SPHN</name>
<reference evidence="2 3" key="1">
    <citation type="submission" date="2023-11" db="EMBL/GenBank/DDBJ databases">
        <title>MicrobeMod: A computational toolkit for identifying prokaryotic methylation and restriction-modification with nanopore sequencing.</title>
        <authorList>
            <person name="Crits-Christoph A."/>
            <person name="Kang S.C."/>
            <person name="Lee H."/>
            <person name="Ostrov N."/>
        </authorList>
    </citation>
    <scope>NUCLEOTIDE SEQUENCE [LARGE SCALE GENOMIC DNA]</scope>
    <source>
        <strain evidence="2 3">ATCC 14820</strain>
    </source>
</reference>
<protein>
    <submittedName>
        <fullName evidence="2">Uncharacterized protein</fullName>
    </submittedName>
</protein>
<evidence type="ECO:0000256" key="1">
    <source>
        <dbReference type="SAM" id="MobiDB-lite"/>
    </source>
</evidence>
<dbReference type="Proteomes" id="UP001279660">
    <property type="component" value="Unassembled WGS sequence"/>
</dbReference>
<comment type="caution">
    <text evidence="2">The sequence shown here is derived from an EMBL/GenBank/DDBJ whole genome shotgun (WGS) entry which is preliminary data.</text>
</comment>
<dbReference type="RefSeq" id="WP_010404638.1">
    <property type="nucleotide sequence ID" value="NZ_JAWXXV010000001.1"/>
</dbReference>
<accession>A0ABU4PJR0</accession>
<proteinExistence type="predicted"/>
<evidence type="ECO:0000313" key="2">
    <source>
        <dbReference type="EMBL" id="MDX5983679.1"/>
    </source>
</evidence>
<evidence type="ECO:0000313" key="3">
    <source>
        <dbReference type="Proteomes" id="UP001279660"/>
    </source>
</evidence>
<sequence length="168" mass="19373">MARITTGNQNRLAQAQQATFARYMKIYGPWVRKQYAKYRGPPMSFERFAYFEMMSANGTNVAGGLQAQRDQFAGQQRAQRTREQGYSSYRQGMYANSARMDRSAERFDQNVVRGNVAQIDPNTGEKRWLPNNAPENRPFQQGGHTYVQHQGGFYQWNGNGWAPMRRGQ</sequence>
<dbReference type="EMBL" id="JAWXXV010000001">
    <property type="protein sequence ID" value="MDX5983679.1"/>
    <property type="molecule type" value="Genomic_DNA"/>
</dbReference>
<feature type="region of interest" description="Disordered" evidence="1">
    <location>
        <begin position="121"/>
        <end position="142"/>
    </location>
</feature>
<organism evidence="2 3">
    <name type="scientific">Sphingomonas echinoides</name>
    <dbReference type="NCBI Taxonomy" id="59803"/>
    <lineage>
        <taxon>Bacteria</taxon>
        <taxon>Pseudomonadati</taxon>
        <taxon>Pseudomonadota</taxon>
        <taxon>Alphaproteobacteria</taxon>
        <taxon>Sphingomonadales</taxon>
        <taxon>Sphingomonadaceae</taxon>
        <taxon>Sphingomonas</taxon>
    </lineage>
</organism>
<gene>
    <name evidence="2" type="ORF">SIL82_05350</name>
</gene>
<keyword evidence="3" id="KW-1185">Reference proteome</keyword>